<keyword evidence="2" id="KW-0238">DNA-binding</keyword>
<keyword evidence="1" id="KW-0805">Transcription regulation</keyword>
<dbReference type="InterPro" id="IPR037923">
    <property type="entry name" value="HTH-like"/>
</dbReference>
<dbReference type="SMART" id="SM00342">
    <property type="entry name" value="HTH_ARAC"/>
    <property type="match status" value="1"/>
</dbReference>
<evidence type="ECO:0000256" key="3">
    <source>
        <dbReference type="ARBA" id="ARBA00023163"/>
    </source>
</evidence>
<dbReference type="Pfam" id="PF02311">
    <property type="entry name" value="AraC_binding"/>
    <property type="match status" value="1"/>
</dbReference>
<dbReference type="Gene3D" id="1.10.10.60">
    <property type="entry name" value="Homeodomain-like"/>
    <property type="match status" value="2"/>
</dbReference>
<evidence type="ECO:0000256" key="1">
    <source>
        <dbReference type="ARBA" id="ARBA00023015"/>
    </source>
</evidence>
<dbReference type="AlphaFoldDB" id="A0A1L8MKU7"/>
<dbReference type="Gene3D" id="2.60.120.280">
    <property type="entry name" value="Regulatory protein AraC"/>
    <property type="match status" value="1"/>
</dbReference>
<proteinExistence type="predicted"/>
<dbReference type="GO" id="GO:0043565">
    <property type="term" value="F:sequence-specific DNA binding"/>
    <property type="evidence" value="ECO:0007669"/>
    <property type="project" value="InterPro"/>
</dbReference>
<dbReference type="InterPro" id="IPR018062">
    <property type="entry name" value="HTH_AraC-typ_CS"/>
</dbReference>
<dbReference type="CDD" id="cd06986">
    <property type="entry name" value="cupin_MmsR-like_N"/>
    <property type="match status" value="1"/>
</dbReference>
<name>A0A1L8MKU7_9STRE</name>
<keyword evidence="6" id="KW-1185">Reference proteome</keyword>
<dbReference type="Proteomes" id="UP000182015">
    <property type="component" value="Unassembled WGS sequence"/>
</dbReference>
<sequence length="281" mass="32622">MNILNTYNEFNINHFELNVDHYGAEICDSLYSFGPAVRDNYVLHFIVHGQGTFTIDGKTIPLKEGDIFLLPKNKVTFYQADRFNPWTYVWVGFRGSKAESIIKDSALSESYYCHSNLESPILNQLMELIKFSDEKPTNVTELLLIGELYKLLAFLCQEFPHQSTSSDQELINDYVKQSLKLIHANYDSKIRISDMADKLNLDRTYLYKIFKEKTGYSLKDYILHIKLDKSAQLLSESDLTITEISYSVGYSDPLQFSKIFKKFYKVSPSQYRKENKVTIKV</sequence>
<dbReference type="PANTHER" id="PTHR43280:SF30">
    <property type="entry name" value="MMSAB OPERON REGULATORY PROTEIN"/>
    <property type="match status" value="1"/>
</dbReference>
<dbReference type="SUPFAM" id="SSF51215">
    <property type="entry name" value="Regulatory protein AraC"/>
    <property type="match status" value="1"/>
</dbReference>
<dbReference type="STRING" id="1856638.A9Q68_09315"/>
<dbReference type="EMBL" id="LZDD01000003">
    <property type="protein sequence ID" value="OJF71373.1"/>
    <property type="molecule type" value="Genomic_DNA"/>
</dbReference>
<dbReference type="SUPFAM" id="SSF46689">
    <property type="entry name" value="Homeodomain-like"/>
    <property type="match status" value="2"/>
</dbReference>
<evidence type="ECO:0000256" key="2">
    <source>
        <dbReference type="ARBA" id="ARBA00023125"/>
    </source>
</evidence>
<gene>
    <name evidence="5" type="ORF">A9Q68_09315</name>
</gene>
<dbReference type="Pfam" id="PF12833">
    <property type="entry name" value="HTH_18"/>
    <property type="match status" value="1"/>
</dbReference>
<dbReference type="InterPro" id="IPR020449">
    <property type="entry name" value="Tscrpt_reg_AraC-type_HTH"/>
</dbReference>
<dbReference type="PROSITE" id="PS00041">
    <property type="entry name" value="HTH_ARAC_FAMILY_1"/>
    <property type="match status" value="1"/>
</dbReference>
<reference evidence="6" key="1">
    <citation type="submission" date="2016-06" db="EMBL/GenBank/DDBJ databases">
        <authorList>
            <person name="de Vries S.P.W."/>
            <person name="Hadjirin N.F."/>
            <person name="Lay E.M."/>
            <person name="Zadoks R.N."/>
            <person name="Peacock S.J."/>
            <person name="Parkhill J."/>
            <person name="Grant A.J."/>
            <person name="Mcdougall S."/>
            <person name="Holmes M.A."/>
        </authorList>
    </citation>
    <scope>NUCLEOTIDE SEQUENCE [LARGE SCALE GENOMIC DNA]</scope>
    <source>
        <strain evidence="6">NZ1587</strain>
    </source>
</reference>
<evidence type="ECO:0000313" key="5">
    <source>
        <dbReference type="EMBL" id="OJF71373.1"/>
    </source>
</evidence>
<dbReference type="RefSeq" id="WP_071794436.1">
    <property type="nucleotide sequence ID" value="NZ_LZDD01000003.1"/>
</dbReference>
<dbReference type="PRINTS" id="PR00032">
    <property type="entry name" value="HTHARAC"/>
</dbReference>
<dbReference type="InterPro" id="IPR003313">
    <property type="entry name" value="AraC-bd"/>
</dbReference>
<organism evidence="5 6">
    <name type="scientific">Streptococcus bovimastitidis</name>
    <dbReference type="NCBI Taxonomy" id="1856638"/>
    <lineage>
        <taxon>Bacteria</taxon>
        <taxon>Bacillati</taxon>
        <taxon>Bacillota</taxon>
        <taxon>Bacilli</taxon>
        <taxon>Lactobacillales</taxon>
        <taxon>Streptococcaceae</taxon>
        <taxon>Streptococcus</taxon>
    </lineage>
</organism>
<accession>A0A1L8MKU7</accession>
<dbReference type="GO" id="GO:0003700">
    <property type="term" value="F:DNA-binding transcription factor activity"/>
    <property type="evidence" value="ECO:0007669"/>
    <property type="project" value="InterPro"/>
</dbReference>
<dbReference type="InterPro" id="IPR018060">
    <property type="entry name" value="HTH_AraC"/>
</dbReference>
<evidence type="ECO:0000313" key="6">
    <source>
        <dbReference type="Proteomes" id="UP000182015"/>
    </source>
</evidence>
<protein>
    <submittedName>
        <fullName evidence="5">AraC family transcriptional regulator</fullName>
    </submittedName>
</protein>
<feature type="domain" description="HTH araC/xylS-type" evidence="4">
    <location>
        <begin position="176"/>
        <end position="274"/>
    </location>
</feature>
<dbReference type="InterPro" id="IPR009057">
    <property type="entry name" value="Homeodomain-like_sf"/>
</dbReference>
<dbReference type="PROSITE" id="PS01124">
    <property type="entry name" value="HTH_ARAC_FAMILY_2"/>
    <property type="match status" value="1"/>
</dbReference>
<dbReference type="PANTHER" id="PTHR43280">
    <property type="entry name" value="ARAC-FAMILY TRANSCRIPTIONAL REGULATOR"/>
    <property type="match status" value="1"/>
</dbReference>
<keyword evidence="3" id="KW-0804">Transcription</keyword>
<comment type="caution">
    <text evidence="5">The sequence shown here is derived from an EMBL/GenBank/DDBJ whole genome shotgun (WGS) entry which is preliminary data.</text>
</comment>
<dbReference type="OrthoDB" id="9813413at2"/>
<evidence type="ECO:0000259" key="4">
    <source>
        <dbReference type="PROSITE" id="PS01124"/>
    </source>
</evidence>